<comment type="caution">
    <text evidence="1">The sequence shown here is derived from an EMBL/GenBank/DDBJ whole genome shotgun (WGS) entry which is preliminary data.</text>
</comment>
<accession>A0A2G2YKZ1</accession>
<dbReference type="Gramene" id="PHT70408">
    <property type="protein sequence ID" value="PHT70408"/>
    <property type="gene ID" value="T459_25512"/>
</dbReference>
<reference evidence="1 2" key="1">
    <citation type="journal article" date="2014" name="Nat. Genet.">
        <title>Genome sequence of the hot pepper provides insights into the evolution of pungency in Capsicum species.</title>
        <authorList>
            <person name="Kim S."/>
            <person name="Park M."/>
            <person name="Yeom S.I."/>
            <person name="Kim Y.M."/>
            <person name="Lee J.M."/>
            <person name="Lee H.A."/>
            <person name="Seo E."/>
            <person name="Choi J."/>
            <person name="Cheong K."/>
            <person name="Kim K.T."/>
            <person name="Jung K."/>
            <person name="Lee G.W."/>
            <person name="Oh S.K."/>
            <person name="Bae C."/>
            <person name="Kim S.B."/>
            <person name="Lee H.Y."/>
            <person name="Kim S.Y."/>
            <person name="Kim M.S."/>
            <person name="Kang B.C."/>
            <person name="Jo Y.D."/>
            <person name="Yang H.B."/>
            <person name="Jeong H.J."/>
            <person name="Kang W.H."/>
            <person name="Kwon J.K."/>
            <person name="Shin C."/>
            <person name="Lim J.Y."/>
            <person name="Park J.H."/>
            <person name="Huh J.H."/>
            <person name="Kim J.S."/>
            <person name="Kim B.D."/>
            <person name="Cohen O."/>
            <person name="Paran I."/>
            <person name="Suh M.C."/>
            <person name="Lee S.B."/>
            <person name="Kim Y.K."/>
            <person name="Shin Y."/>
            <person name="Noh S.J."/>
            <person name="Park J."/>
            <person name="Seo Y.S."/>
            <person name="Kwon S.Y."/>
            <person name="Kim H.A."/>
            <person name="Park J.M."/>
            <person name="Kim H.J."/>
            <person name="Choi S.B."/>
            <person name="Bosland P.W."/>
            <person name="Reeves G."/>
            <person name="Jo S.H."/>
            <person name="Lee B.W."/>
            <person name="Cho H.T."/>
            <person name="Choi H.S."/>
            <person name="Lee M.S."/>
            <person name="Yu Y."/>
            <person name="Do Choi Y."/>
            <person name="Park B.S."/>
            <person name="van Deynze A."/>
            <person name="Ashrafi H."/>
            <person name="Hill T."/>
            <person name="Kim W.T."/>
            <person name="Pai H.S."/>
            <person name="Ahn H.K."/>
            <person name="Yeam I."/>
            <person name="Giovannoni J.J."/>
            <person name="Rose J.K."/>
            <person name="Sorensen I."/>
            <person name="Lee S.J."/>
            <person name="Kim R.W."/>
            <person name="Choi I.Y."/>
            <person name="Choi B.S."/>
            <person name="Lim J.S."/>
            <person name="Lee Y.H."/>
            <person name="Choi D."/>
        </authorList>
    </citation>
    <scope>NUCLEOTIDE SEQUENCE [LARGE SCALE GENOMIC DNA]</scope>
    <source>
        <strain evidence="2">cv. CM334</strain>
    </source>
</reference>
<dbReference type="AlphaFoldDB" id="A0A2G2YKZ1"/>
<evidence type="ECO:0000313" key="2">
    <source>
        <dbReference type="Proteomes" id="UP000222542"/>
    </source>
</evidence>
<keyword evidence="2" id="KW-1185">Reference proteome</keyword>
<evidence type="ECO:0008006" key="3">
    <source>
        <dbReference type="Google" id="ProtNLM"/>
    </source>
</evidence>
<dbReference type="EMBL" id="AYRZ02000010">
    <property type="protein sequence ID" value="PHT70408.1"/>
    <property type="molecule type" value="Genomic_DNA"/>
</dbReference>
<dbReference type="Proteomes" id="UP000222542">
    <property type="component" value="Unassembled WGS sequence"/>
</dbReference>
<evidence type="ECO:0000313" key="1">
    <source>
        <dbReference type="EMBL" id="PHT70408.1"/>
    </source>
</evidence>
<organism evidence="1 2">
    <name type="scientific">Capsicum annuum</name>
    <name type="common">Capsicum pepper</name>
    <dbReference type="NCBI Taxonomy" id="4072"/>
    <lineage>
        <taxon>Eukaryota</taxon>
        <taxon>Viridiplantae</taxon>
        <taxon>Streptophyta</taxon>
        <taxon>Embryophyta</taxon>
        <taxon>Tracheophyta</taxon>
        <taxon>Spermatophyta</taxon>
        <taxon>Magnoliopsida</taxon>
        <taxon>eudicotyledons</taxon>
        <taxon>Gunneridae</taxon>
        <taxon>Pentapetalae</taxon>
        <taxon>asterids</taxon>
        <taxon>lamiids</taxon>
        <taxon>Solanales</taxon>
        <taxon>Solanaceae</taxon>
        <taxon>Solanoideae</taxon>
        <taxon>Capsiceae</taxon>
        <taxon>Capsicum</taxon>
    </lineage>
</organism>
<reference evidence="1 2" key="2">
    <citation type="journal article" date="2017" name="Genome Biol.">
        <title>New reference genome sequences of hot pepper reveal the massive evolution of plant disease-resistance genes by retroduplication.</title>
        <authorList>
            <person name="Kim S."/>
            <person name="Park J."/>
            <person name="Yeom S.I."/>
            <person name="Kim Y.M."/>
            <person name="Seo E."/>
            <person name="Kim K.T."/>
            <person name="Kim M.S."/>
            <person name="Lee J.M."/>
            <person name="Cheong K."/>
            <person name="Shin H.S."/>
            <person name="Kim S.B."/>
            <person name="Han K."/>
            <person name="Lee J."/>
            <person name="Park M."/>
            <person name="Lee H.A."/>
            <person name="Lee H.Y."/>
            <person name="Lee Y."/>
            <person name="Oh S."/>
            <person name="Lee J.H."/>
            <person name="Choi E."/>
            <person name="Choi E."/>
            <person name="Lee S.E."/>
            <person name="Jeon J."/>
            <person name="Kim H."/>
            <person name="Choi G."/>
            <person name="Song H."/>
            <person name="Lee J."/>
            <person name="Lee S.C."/>
            <person name="Kwon J.K."/>
            <person name="Lee H.Y."/>
            <person name="Koo N."/>
            <person name="Hong Y."/>
            <person name="Kim R.W."/>
            <person name="Kang W.H."/>
            <person name="Huh J.H."/>
            <person name="Kang B.C."/>
            <person name="Yang T.J."/>
            <person name="Lee Y.H."/>
            <person name="Bennetzen J.L."/>
            <person name="Choi D."/>
        </authorList>
    </citation>
    <scope>NUCLEOTIDE SEQUENCE [LARGE SCALE GENOMIC DNA]</scope>
    <source>
        <strain evidence="2">cv. CM334</strain>
    </source>
</reference>
<dbReference type="PANTHER" id="PTHR31470:SF46">
    <property type="entry name" value="ULP1 PROTEASE FAMILY, C-TERMINAL CATALYTIC DOMAIN CONTAINING PROTEIN"/>
    <property type="match status" value="1"/>
</dbReference>
<gene>
    <name evidence="1" type="ORF">T459_25512</name>
</gene>
<protein>
    <recommendedName>
        <fullName evidence="3">Ubiquitin-like protease family profile domain-containing protein</fullName>
    </recommendedName>
</protein>
<name>A0A2G2YKZ1_CAPAN</name>
<sequence length="78" mass="8815">MNYYNVDVAKDLATQNVSARSDEVADMEMSLINTIKGLSTRSGQPWHLVNEVFVPINCDSAFYWVFAVIASKDRCIRV</sequence>
<dbReference type="PANTHER" id="PTHR31470">
    <property type="entry name" value="CYSTEINE PROTEINASES SUPERFAMILY PROTEIN-RELATED-RELATED"/>
    <property type="match status" value="1"/>
</dbReference>
<proteinExistence type="predicted"/>